<organism evidence="1 2">
    <name type="scientific">Ascoidea rubescens DSM 1968</name>
    <dbReference type="NCBI Taxonomy" id="1344418"/>
    <lineage>
        <taxon>Eukaryota</taxon>
        <taxon>Fungi</taxon>
        <taxon>Dikarya</taxon>
        <taxon>Ascomycota</taxon>
        <taxon>Saccharomycotina</taxon>
        <taxon>Saccharomycetes</taxon>
        <taxon>Ascoideaceae</taxon>
        <taxon>Ascoidea</taxon>
    </lineage>
</organism>
<protein>
    <submittedName>
        <fullName evidence="1">Uncharacterized protein</fullName>
    </submittedName>
</protein>
<name>A0A1D2VHN4_9ASCO</name>
<dbReference type="AlphaFoldDB" id="A0A1D2VHN4"/>
<evidence type="ECO:0000313" key="2">
    <source>
        <dbReference type="Proteomes" id="UP000095038"/>
    </source>
</evidence>
<accession>A0A1D2VHN4</accession>
<evidence type="ECO:0000313" key="1">
    <source>
        <dbReference type="EMBL" id="ODV61102.1"/>
    </source>
</evidence>
<dbReference type="Proteomes" id="UP000095038">
    <property type="component" value="Unassembled WGS sequence"/>
</dbReference>
<dbReference type="InParanoid" id="A0A1D2VHN4"/>
<proteinExistence type="predicted"/>
<gene>
    <name evidence="1" type="ORF">ASCRUDRAFT_75830</name>
</gene>
<dbReference type="GeneID" id="30966866"/>
<keyword evidence="2" id="KW-1185">Reference proteome</keyword>
<dbReference type="RefSeq" id="XP_020047409.1">
    <property type="nucleotide sequence ID" value="XM_020193230.1"/>
</dbReference>
<reference evidence="2" key="1">
    <citation type="submission" date="2016-05" db="EMBL/GenBank/DDBJ databases">
        <title>Comparative genomics of biotechnologically important yeasts.</title>
        <authorList>
            <consortium name="DOE Joint Genome Institute"/>
            <person name="Riley R."/>
            <person name="Haridas S."/>
            <person name="Wolfe K.H."/>
            <person name="Lopes M.R."/>
            <person name="Hittinger C.T."/>
            <person name="Goker M."/>
            <person name="Salamov A."/>
            <person name="Wisecaver J."/>
            <person name="Long T.M."/>
            <person name="Aerts A.L."/>
            <person name="Barry K."/>
            <person name="Choi C."/>
            <person name="Clum A."/>
            <person name="Coughlan A.Y."/>
            <person name="Deshpande S."/>
            <person name="Douglass A.P."/>
            <person name="Hanson S.J."/>
            <person name="Klenk H.-P."/>
            <person name="Labutti K."/>
            <person name="Lapidus A."/>
            <person name="Lindquist E."/>
            <person name="Lipzen A."/>
            <person name="Meier-Kolthoff J.P."/>
            <person name="Ohm R.A."/>
            <person name="Otillar R.P."/>
            <person name="Pangilinan J."/>
            <person name="Peng Y."/>
            <person name="Rokas A."/>
            <person name="Rosa C.A."/>
            <person name="Scheuner C."/>
            <person name="Sibirny A.A."/>
            <person name="Slot J.C."/>
            <person name="Stielow J.B."/>
            <person name="Sun H."/>
            <person name="Kurtzman C.P."/>
            <person name="Blackwell M."/>
            <person name="Grigoriev I.V."/>
            <person name="Jeffries T.W."/>
        </authorList>
    </citation>
    <scope>NUCLEOTIDE SEQUENCE [LARGE SCALE GENOMIC DNA]</scope>
    <source>
        <strain evidence="2">DSM 1968</strain>
    </source>
</reference>
<dbReference type="EMBL" id="KV454480">
    <property type="protein sequence ID" value="ODV61102.1"/>
    <property type="molecule type" value="Genomic_DNA"/>
</dbReference>
<sequence length="68" mass="7986">MKLEKSSEPTKKLSVKFVNRLKVKFKYYDFEITKFKEVYIPESRLTGALNDVLGGRKLVICAIEERFL</sequence>